<protein>
    <recommendedName>
        <fullName evidence="4 10">Ribonuclease H</fullName>
        <shortName evidence="10">RNase H</shortName>
        <ecNumber evidence="4 10">3.1.26.4</ecNumber>
    </recommendedName>
</protein>
<dbReference type="Gene3D" id="3.30.420.10">
    <property type="entry name" value="Ribonuclease H-like superfamily/Ribonuclease H"/>
    <property type="match status" value="1"/>
</dbReference>
<keyword evidence="9 10" id="KW-0460">Magnesium</keyword>
<evidence type="ECO:0000259" key="12">
    <source>
        <dbReference type="PROSITE" id="PS50879"/>
    </source>
</evidence>
<comment type="catalytic activity">
    <reaction evidence="1 10">
        <text>Endonucleolytic cleavage to 5'-phosphomonoester.</text>
        <dbReference type="EC" id="3.1.26.4"/>
    </reaction>
</comment>
<dbReference type="InterPro" id="IPR022892">
    <property type="entry name" value="RNaseHI"/>
</dbReference>
<comment type="function">
    <text evidence="10">Endonuclease that specifically degrades the RNA of RNA-DNA hybrids.</text>
</comment>
<dbReference type="Proteomes" id="UP001602370">
    <property type="component" value="Unassembled WGS sequence"/>
</dbReference>
<comment type="subcellular location">
    <subcellularLocation>
        <location evidence="10">Cytoplasm</location>
    </subcellularLocation>
</comment>
<feature type="binding site" evidence="10">
    <location>
        <position position="50"/>
    </location>
    <ligand>
        <name>Mg(2+)</name>
        <dbReference type="ChEBI" id="CHEBI:18420"/>
        <label>1</label>
    </ligand>
</feature>
<dbReference type="EMBL" id="JBIBDZ010000010">
    <property type="protein sequence ID" value="MFF5922451.1"/>
    <property type="molecule type" value="Genomic_DNA"/>
</dbReference>
<gene>
    <name evidence="10" type="primary">rnhA</name>
    <name evidence="13" type="ORF">ACFY8C_29555</name>
</gene>
<dbReference type="InterPro" id="IPR012337">
    <property type="entry name" value="RNaseH-like_sf"/>
</dbReference>
<dbReference type="SUPFAM" id="SSF53098">
    <property type="entry name" value="Ribonuclease H-like"/>
    <property type="match status" value="1"/>
</dbReference>
<organism evidence="13 14">
    <name type="scientific">Streptomyces flavochromogenes</name>
    <dbReference type="NCBI Taxonomy" id="68199"/>
    <lineage>
        <taxon>Bacteria</taxon>
        <taxon>Bacillati</taxon>
        <taxon>Actinomycetota</taxon>
        <taxon>Actinomycetes</taxon>
        <taxon>Kitasatosporales</taxon>
        <taxon>Streptomycetaceae</taxon>
        <taxon>Streptomyces</taxon>
    </lineage>
</organism>
<keyword evidence="7 10" id="KW-0255">Endonuclease</keyword>
<feature type="binding site" evidence="10">
    <location>
        <position position="10"/>
    </location>
    <ligand>
        <name>Mg(2+)</name>
        <dbReference type="ChEBI" id="CHEBI:18420"/>
        <label>1</label>
    </ligand>
</feature>
<keyword evidence="10" id="KW-0963">Cytoplasm</keyword>
<reference evidence="13 14" key="1">
    <citation type="submission" date="2024-10" db="EMBL/GenBank/DDBJ databases">
        <title>The Natural Products Discovery Center: Release of the First 8490 Sequenced Strains for Exploring Actinobacteria Biosynthetic Diversity.</title>
        <authorList>
            <person name="Kalkreuter E."/>
            <person name="Kautsar S.A."/>
            <person name="Yang D."/>
            <person name="Bader C.D."/>
            <person name="Teijaro C.N."/>
            <person name="Fluegel L."/>
            <person name="Davis C.M."/>
            <person name="Simpson J.R."/>
            <person name="Lauterbach L."/>
            <person name="Steele A.D."/>
            <person name="Gui C."/>
            <person name="Meng S."/>
            <person name="Li G."/>
            <person name="Viehrig K."/>
            <person name="Ye F."/>
            <person name="Su P."/>
            <person name="Kiefer A.F."/>
            <person name="Nichols A."/>
            <person name="Cepeda A.J."/>
            <person name="Yan W."/>
            <person name="Fan B."/>
            <person name="Jiang Y."/>
            <person name="Adhikari A."/>
            <person name="Zheng C.-J."/>
            <person name="Schuster L."/>
            <person name="Cowan T.M."/>
            <person name="Smanski M.J."/>
            <person name="Chevrette M.G."/>
            <person name="De Carvalho L.P.S."/>
            <person name="Shen B."/>
        </authorList>
    </citation>
    <scope>NUCLEOTIDE SEQUENCE [LARGE SCALE GENOMIC DNA]</scope>
    <source>
        <strain evidence="13 14">NPDC012605</strain>
    </source>
</reference>
<accession>A0ABW6XY54</accession>
<feature type="region of interest" description="Disordered" evidence="11">
    <location>
        <begin position="127"/>
        <end position="238"/>
    </location>
</feature>
<keyword evidence="5 10" id="KW-0540">Nuclease</keyword>
<name>A0ABW6XY54_9ACTN</name>
<evidence type="ECO:0000256" key="2">
    <source>
        <dbReference type="ARBA" id="ARBA00005300"/>
    </source>
</evidence>
<dbReference type="RefSeq" id="WP_388309753.1">
    <property type="nucleotide sequence ID" value="NZ_JBIBDZ010000010.1"/>
</dbReference>
<dbReference type="GO" id="GO:0004523">
    <property type="term" value="F:RNA-DNA hybrid ribonuclease activity"/>
    <property type="evidence" value="ECO:0007669"/>
    <property type="project" value="UniProtKB-EC"/>
</dbReference>
<feature type="domain" description="RNase H type-1" evidence="12">
    <location>
        <begin position="1"/>
        <end position="146"/>
    </location>
</feature>
<dbReference type="PROSITE" id="PS50879">
    <property type="entry name" value="RNASE_H_1"/>
    <property type="match status" value="1"/>
</dbReference>
<dbReference type="HAMAP" id="MF_00042">
    <property type="entry name" value="RNase_H"/>
    <property type="match status" value="1"/>
</dbReference>
<keyword evidence="14" id="KW-1185">Reference proteome</keyword>
<evidence type="ECO:0000256" key="3">
    <source>
        <dbReference type="ARBA" id="ARBA00011245"/>
    </source>
</evidence>
<evidence type="ECO:0000256" key="5">
    <source>
        <dbReference type="ARBA" id="ARBA00022722"/>
    </source>
</evidence>
<feature type="binding site" evidence="10">
    <location>
        <position position="72"/>
    </location>
    <ligand>
        <name>Mg(2+)</name>
        <dbReference type="ChEBI" id="CHEBI:18420"/>
        <label>1</label>
    </ligand>
</feature>
<evidence type="ECO:0000256" key="11">
    <source>
        <dbReference type="SAM" id="MobiDB-lite"/>
    </source>
</evidence>
<dbReference type="InterPro" id="IPR002156">
    <property type="entry name" value="RNaseH_domain"/>
</dbReference>
<feature type="binding site" evidence="10">
    <location>
        <position position="138"/>
    </location>
    <ligand>
        <name>Mg(2+)</name>
        <dbReference type="ChEBI" id="CHEBI:18420"/>
        <label>2</label>
    </ligand>
</feature>
<comment type="caution">
    <text evidence="13">The sequence shown here is derived from an EMBL/GenBank/DDBJ whole genome shotgun (WGS) entry which is preliminary data.</text>
</comment>
<evidence type="ECO:0000256" key="9">
    <source>
        <dbReference type="ARBA" id="ARBA00022842"/>
    </source>
</evidence>
<dbReference type="CDD" id="cd09278">
    <property type="entry name" value="RNase_HI_prokaryote_like"/>
    <property type="match status" value="1"/>
</dbReference>
<sequence>MVEKIIAACDGASKGNPGPAAWAWVIGRADGAIDRWEAGPLGRATNNVAELTALEQLLETLDPAVPVEVRMDSQYAMKAVTTWLPGWRRKGWKTSSGSPVANKDLVVRIDALLTGRDVDFVYVPAHQVDGDPLNDAADRAASHTARTQEPTGSDAGAPLPPPEAPTRASAPRARSSAPSGSSAGSSGGSGGGPAARRSRPSGGTLKARFSGRCRCGKAYDKGETIAKNPDGWGHPTCV</sequence>
<comment type="similarity">
    <text evidence="2 10">Belongs to the RNase H family.</text>
</comment>
<evidence type="ECO:0000256" key="1">
    <source>
        <dbReference type="ARBA" id="ARBA00000077"/>
    </source>
</evidence>
<feature type="binding site" evidence="10">
    <location>
        <position position="10"/>
    </location>
    <ligand>
        <name>Mg(2+)</name>
        <dbReference type="ChEBI" id="CHEBI:18420"/>
        <label>2</label>
    </ligand>
</feature>
<dbReference type="PANTHER" id="PTHR10642">
    <property type="entry name" value="RIBONUCLEASE H1"/>
    <property type="match status" value="1"/>
</dbReference>
<feature type="compositionally biased region" description="Low complexity" evidence="11">
    <location>
        <begin position="165"/>
        <end position="184"/>
    </location>
</feature>
<evidence type="ECO:0000313" key="14">
    <source>
        <dbReference type="Proteomes" id="UP001602370"/>
    </source>
</evidence>
<dbReference type="PANTHER" id="PTHR10642:SF26">
    <property type="entry name" value="RIBONUCLEASE H1"/>
    <property type="match status" value="1"/>
</dbReference>
<evidence type="ECO:0000256" key="6">
    <source>
        <dbReference type="ARBA" id="ARBA00022723"/>
    </source>
</evidence>
<dbReference type="EC" id="3.1.26.4" evidence="4 10"/>
<evidence type="ECO:0000256" key="8">
    <source>
        <dbReference type="ARBA" id="ARBA00022801"/>
    </source>
</evidence>
<evidence type="ECO:0000256" key="10">
    <source>
        <dbReference type="HAMAP-Rule" id="MF_00042"/>
    </source>
</evidence>
<evidence type="ECO:0000256" key="7">
    <source>
        <dbReference type="ARBA" id="ARBA00022759"/>
    </source>
</evidence>
<keyword evidence="6 10" id="KW-0479">Metal-binding</keyword>
<keyword evidence="8 10" id="KW-0378">Hydrolase</keyword>
<evidence type="ECO:0000313" key="13">
    <source>
        <dbReference type="EMBL" id="MFF5922451.1"/>
    </source>
</evidence>
<evidence type="ECO:0000256" key="4">
    <source>
        <dbReference type="ARBA" id="ARBA00012180"/>
    </source>
</evidence>
<dbReference type="InterPro" id="IPR050092">
    <property type="entry name" value="RNase_H"/>
</dbReference>
<comment type="subunit">
    <text evidence="3 10">Monomer.</text>
</comment>
<dbReference type="Pfam" id="PF00075">
    <property type="entry name" value="RNase_H"/>
    <property type="match status" value="1"/>
</dbReference>
<proteinExistence type="inferred from homology"/>
<comment type="cofactor">
    <cofactor evidence="10">
        <name>Mg(2+)</name>
        <dbReference type="ChEBI" id="CHEBI:18420"/>
    </cofactor>
    <text evidence="10">Binds 1 Mg(2+) ion per subunit. May bind a second metal ion at a regulatory site, or after substrate binding.</text>
</comment>
<dbReference type="InterPro" id="IPR036397">
    <property type="entry name" value="RNaseH_sf"/>
</dbReference>